<sequence>VCASCLWFLRCFPAGCGICTLQVWLCQFGVCLGLCPGATGL</sequence>
<dbReference type="EMBL" id="CADCTY010001661">
    <property type="protein sequence ID" value="CAA9380211.1"/>
    <property type="molecule type" value="Genomic_DNA"/>
</dbReference>
<proteinExistence type="predicted"/>
<feature type="non-terminal residue" evidence="1">
    <location>
        <position position="1"/>
    </location>
</feature>
<evidence type="ECO:0000313" key="1">
    <source>
        <dbReference type="EMBL" id="CAA9380211.1"/>
    </source>
</evidence>
<name>A0A6J4NB41_9CYAN</name>
<gene>
    <name evidence="1" type="ORF">AVDCRST_MAG94-4825</name>
</gene>
<protein>
    <submittedName>
        <fullName evidence="1">Uncharacterized protein</fullName>
    </submittedName>
</protein>
<dbReference type="AlphaFoldDB" id="A0A6J4NB41"/>
<accession>A0A6J4NB41</accession>
<organism evidence="1">
    <name type="scientific">uncultured Leptolyngbya sp</name>
    <dbReference type="NCBI Taxonomy" id="332963"/>
    <lineage>
        <taxon>Bacteria</taxon>
        <taxon>Bacillati</taxon>
        <taxon>Cyanobacteriota</taxon>
        <taxon>Cyanophyceae</taxon>
        <taxon>Leptolyngbyales</taxon>
        <taxon>Leptolyngbyaceae</taxon>
        <taxon>Leptolyngbya group</taxon>
        <taxon>Leptolyngbya</taxon>
        <taxon>environmental samples</taxon>
    </lineage>
</organism>
<reference evidence="1" key="1">
    <citation type="submission" date="2020-02" db="EMBL/GenBank/DDBJ databases">
        <authorList>
            <person name="Meier V. D."/>
        </authorList>
    </citation>
    <scope>NUCLEOTIDE SEQUENCE</scope>
    <source>
        <strain evidence="1">AVDCRST_MAG94</strain>
    </source>
</reference>
<feature type="non-terminal residue" evidence="1">
    <location>
        <position position="41"/>
    </location>
</feature>